<dbReference type="SUPFAM" id="SSF53300">
    <property type="entry name" value="vWA-like"/>
    <property type="match status" value="2"/>
</dbReference>
<feature type="chain" id="PRO_5042251396" evidence="1">
    <location>
        <begin position="18"/>
        <end position="359"/>
    </location>
</feature>
<dbReference type="AlphaFoldDB" id="A0AAD8C9L6"/>
<dbReference type="InterPro" id="IPR036465">
    <property type="entry name" value="vWFA_dom_sf"/>
</dbReference>
<dbReference type="Gene3D" id="3.40.50.410">
    <property type="entry name" value="von Willebrand factor, type A domain"/>
    <property type="match status" value="1"/>
</dbReference>
<evidence type="ECO:0000259" key="2">
    <source>
        <dbReference type="PROSITE" id="PS50234"/>
    </source>
</evidence>
<evidence type="ECO:0000313" key="4">
    <source>
        <dbReference type="Proteomes" id="UP001233172"/>
    </source>
</evidence>
<dbReference type="PANTHER" id="PTHR24020:SF87">
    <property type="entry name" value="COLLAGEN ALPHA-1(VI) CHAIN-LIKE"/>
    <property type="match status" value="1"/>
</dbReference>
<feature type="domain" description="VWFA" evidence="2">
    <location>
        <begin position="27"/>
        <end position="202"/>
    </location>
</feature>
<feature type="non-terminal residue" evidence="3">
    <location>
        <position position="1"/>
    </location>
</feature>
<dbReference type="SMART" id="SM00327">
    <property type="entry name" value="VWA"/>
    <property type="match status" value="1"/>
</dbReference>
<dbReference type="InterPro" id="IPR002035">
    <property type="entry name" value="VWF_A"/>
</dbReference>
<evidence type="ECO:0000313" key="3">
    <source>
        <dbReference type="EMBL" id="KAK0068936.1"/>
    </source>
</evidence>
<dbReference type="CDD" id="cd01450">
    <property type="entry name" value="vWFA_subfamily_ECM"/>
    <property type="match status" value="1"/>
</dbReference>
<proteinExistence type="predicted"/>
<keyword evidence="1" id="KW-0732">Signal</keyword>
<protein>
    <submittedName>
        <fullName evidence="3">Cartilage matrix protein</fullName>
    </submittedName>
</protein>
<feature type="signal peptide" evidence="1">
    <location>
        <begin position="1"/>
        <end position="17"/>
    </location>
</feature>
<dbReference type="Proteomes" id="UP001233172">
    <property type="component" value="Unassembled WGS sequence"/>
</dbReference>
<sequence length="359" mass="39447">MLWLLLISSSLLQVTFSSEFCSQEPLELGIVLDSSSSIRGSDFVKGITFLQDYLQQFDIGSDNVRVSIIPFAKGIYTNNAFNLTTYTTKEDVISAIGRITHEKGLYTDTGKGIKYMREVQLNDEVVRPGVIKIGLVITDGNSQDYKITAAEAEAARDSGIIMFAVGVGNEIGDRELLNIAGEMSRVAKVDNYDQLNSIIKSLANMTCIKKESTTTISPNEQGDEPTCGEKNPTDIYFLFSPADLGTEKTIWTTDFILRTIVSEDIKTGFRYGVISGSCPDDEGFNLDRYSTAKEIRNRLKSYETSKLISLSKQLGDSGYTSERGARPNARKVAVLVVSGVKSAELVTKRVTNLLDQGIT</sequence>
<dbReference type="Pfam" id="PF00092">
    <property type="entry name" value="VWA"/>
    <property type="match status" value="1"/>
</dbReference>
<evidence type="ECO:0000256" key="1">
    <source>
        <dbReference type="SAM" id="SignalP"/>
    </source>
</evidence>
<comment type="caution">
    <text evidence="3">The sequence shown here is derived from an EMBL/GenBank/DDBJ whole genome shotgun (WGS) entry which is preliminary data.</text>
</comment>
<gene>
    <name evidence="3" type="ORF">Bpfe_001899</name>
</gene>
<reference evidence="3" key="2">
    <citation type="submission" date="2023-04" db="EMBL/GenBank/DDBJ databases">
        <authorList>
            <person name="Bu L."/>
            <person name="Lu L."/>
            <person name="Laidemitt M.R."/>
            <person name="Zhang S.M."/>
            <person name="Mutuku M."/>
            <person name="Mkoji G."/>
            <person name="Steinauer M."/>
            <person name="Loker E.S."/>
        </authorList>
    </citation>
    <scope>NUCLEOTIDE SEQUENCE</scope>
    <source>
        <strain evidence="3">KasaAsao</strain>
        <tissue evidence="3">Whole Snail</tissue>
    </source>
</reference>
<dbReference type="PANTHER" id="PTHR24020">
    <property type="entry name" value="COLLAGEN ALPHA"/>
    <property type="match status" value="1"/>
</dbReference>
<organism evidence="3 4">
    <name type="scientific">Biomphalaria pfeifferi</name>
    <name type="common">Bloodfluke planorb</name>
    <name type="synonym">Freshwater snail</name>
    <dbReference type="NCBI Taxonomy" id="112525"/>
    <lineage>
        <taxon>Eukaryota</taxon>
        <taxon>Metazoa</taxon>
        <taxon>Spiralia</taxon>
        <taxon>Lophotrochozoa</taxon>
        <taxon>Mollusca</taxon>
        <taxon>Gastropoda</taxon>
        <taxon>Heterobranchia</taxon>
        <taxon>Euthyneura</taxon>
        <taxon>Panpulmonata</taxon>
        <taxon>Hygrophila</taxon>
        <taxon>Lymnaeoidea</taxon>
        <taxon>Planorbidae</taxon>
        <taxon>Biomphalaria</taxon>
    </lineage>
</organism>
<dbReference type="EMBL" id="JASAOG010000004">
    <property type="protein sequence ID" value="KAK0068936.1"/>
    <property type="molecule type" value="Genomic_DNA"/>
</dbReference>
<keyword evidence="4" id="KW-1185">Reference proteome</keyword>
<dbReference type="InterPro" id="IPR050525">
    <property type="entry name" value="ECM_Assembly_Org"/>
</dbReference>
<name>A0AAD8C9L6_BIOPF</name>
<dbReference type="PROSITE" id="PS50234">
    <property type="entry name" value="VWFA"/>
    <property type="match status" value="1"/>
</dbReference>
<accession>A0AAD8C9L6</accession>
<reference evidence="3" key="1">
    <citation type="journal article" date="2023" name="PLoS Negl. Trop. Dis.">
        <title>A genome sequence for Biomphalaria pfeifferi, the major vector snail for the human-infecting parasite Schistosoma mansoni.</title>
        <authorList>
            <person name="Bu L."/>
            <person name="Lu L."/>
            <person name="Laidemitt M.R."/>
            <person name="Zhang S.M."/>
            <person name="Mutuku M."/>
            <person name="Mkoji G."/>
            <person name="Steinauer M."/>
            <person name="Loker E.S."/>
        </authorList>
    </citation>
    <scope>NUCLEOTIDE SEQUENCE</scope>
    <source>
        <strain evidence="3">KasaAsao</strain>
    </source>
</reference>